<reference evidence="8" key="1">
    <citation type="journal article" date="2020" name="Stud. Mycol.">
        <title>101 Dothideomycetes genomes: a test case for predicting lifestyles and emergence of pathogens.</title>
        <authorList>
            <person name="Haridas S."/>
            <person name="Albert R."/>
            <person name="Binder M."/>
            <person name="Bloem J."/>
            <person name="Labutti K."/>
            <person name="Salamov A."/>
            <person name="Andreopoulos B."/>
            <person name="Baker S."/>
            <person name="Barry K."/>
            <person name="Bills G."/>
            <person name="Bluhm B."/>
            <person name="Cannon C."/>
            <person name="Castanera R."/>
            <person name="Culley D."/>
            <person name="Daum C."/>
            <person name="Ezra D."/>
            <person name="Gonzalez J."/>
            <person name="Henrissat B."/>
            <person name="Kuo A."/>
            <person name="Liang C."/>
            <person name="Lipzen A."/>
            <person name="Lutzoni F."/>
            <person name="Magnuson J."/>
            <person name="Mondo S."/>
            <person name="Nolan M."/>
            <person name="Ohm R."/>
            <person name="Pangilinan J."/>
            <person name="Park H.-J."/>
            <person name="Ramirez L."/>
            <person name="Alfaro M."/>
            <person name="Sun H."/>
            <person name="Tritt A."/>
            <person name="Yoshinaga Y."/>
            <person name="Zwiers L.-H."/>
            <person name="Turgeon B."/>
            <person name="Goodwin S."/>
            <person name="Spatafora J."/>
            <person name="Crous P."/>
            <person name="Grigoriev I."/>
        </authorList>
    </citation>
    <scope>NUCLEOTIDE SEQUENCE</scope>
    <source>
        <strain evidence="8">CBS 116435</strain>
    </source>
</reference>
<dbReference type="PANTHER" id="PTHR12497:SF0">
    <property type="entry name" value="TAFAZZIN"/>
    <property type="match status" value="1"/>
</dbReference>
<evidence type="ECO:0000256" key="3">
    <source>
        <dbReference type="ARBA" id="ARBA00023098"/>
    </source>
</evidence>
<evidence type="ECO:0000256" key="1">
    <source>
        <dbReference type="ARBA" id="ARBA00004170"/>
    </source>
</evidence>
<feature type="region of interest" description="Disordered" evidence="7">
    <location>
        <begin position="281"/>
        <end position="320"/>
    </location>
</feature>
<comment type="subcellular location">
    <subcellularLocation>
        <location evidence="1">Membrane</location>
        <topology evidence="1">Peripheral membrane protein</topology>
    </subcellularLocation>
</comment>
<keyword evidence="9" id="KW-1185">Reference proteome</keyword>
<dbReference type="Proteomes" id="UP000799441">
    <property type="component" value="Unassembled WGS sequence"/>
</dbReference>
<proteinExistence type="inferred from homology"/>
<protein>
    <recommendedName>
        <fullName evidence="6">Tafazzin family protein</fullName>
    </recommendedName>
</protein>
<dbReference type="GO" id="GO:0031966">
    <property type="term" value="C:mitochondrial membrane"/>
    <property type="evidence" value="ECO:0007669"/>
    <property type="project" value="TreeGrafter"/>
</dbReference>
<name>A0A9P4UQC9_9PEZI</name>
<feature type="compositionally biased region" description="Basic and acidic residues" evidence="7">
    <location>
        <begin position="297"/>
        <end position="320"/>
    </location>
</feature>
<evidence type="ECO:0000256" key="6">
    <source>
        <dbReference type="RuleBase" id="RU365062"/>
    </source>
</evidence>
<keyword evidence="4" id="KW-0472">Membrane</keyword>
<dbReference type="InterPro" id="IPR000872">
    <property type="entry name" value="Tafazzin"/>
</dbReference>
<dbReference type="SUPFAM" id="SSF69593">
    <property type="entry name" value="Glycerol-3-phosphate (1)-acyltransferase"/>
    <property type="match status" value="1"/>
</dbReference>
<evidence type="ECO:0000256" key="4">
    <source>
        <dbReference type="ARBA" id="ARBA00023136"/>
    </source>
</evidence>
<dbReference type="AlphaFoldDB" id="A0A9P4UQC9"/>
<dbReference type="PANTHER" id="PTHR12497">
    <property type="entry name" value="TAZ PROTEIN TAFAZZIN"/>
    <property type="match status" value="1"/>
</dbReference>
<dbReference type="GO" id="GO:0035965">
    <property type="term" value="P:cardiolipin acyl-chain remodeling"/>
    <property type="evidence" value="ECO:0007669"/>
    <property type="project" value="TreeGrafter"/>
</dbReference>
<dbReference type="GO" id="GO:0047184">
    <property type="term" value="F:1-acylglycerophosphocholine O-acyltransferase activity"/>
    <property type="evidence" value="ECO:0007669"/>
    <property type="project" value="TreeGrafter"/>
</dbReference>
<dbReference type="EMBL" id="MU003788">
    <property type="protein sequence ID" value="KAF2721723.1"/>
    <property type="molecule type" value="Genomic_DNA"/>
</dbReference>
<evidence type="ECO:0000256" key="2">
    <source>
        <dbReference type="ARBA" id="ARBA00022679"/>
    </source>
</evidence>
<evidence type="ECO:0000256" key="7">
    <source>
        <dbReference type="SAM" id="MobiDB-lite"/>
    </source>
</evidence>
<comment type="similarity">
    <text evidence="6">Belongs to the taffazin family.</text>
</comment>
<evidence type="ECO:0000256" key="5">
    <source>
        <dbReference type="ARBA" id="ARBA00023315"/>
    </source>
</evidence>
<comment type="caution">
    <text evidence="8">The sequence shown here is derived from an EMBL/GenBank/DDBJ whole genome shotgun (WGS) entry which is preliminary data.</text>
</comment>
<accession>A0A9P4UQC9</accession>
<dbReference type="GO" id="GO:0007007">
    <property type="term" value="P:inner mitochondrial membrane organization"/>
    <property type="evidence" value="ECO:0007669"/>
    <property type="project" value="TreeGrafter"/>
</dbReference>
<keyword evidence="2" id="KW-0808">Transferase</keyword>
<organism evidence="8 9">
    <name type="scientific">Polychaeton citri CBS 116435</name>
    <dbReference type="NCBI Taxonomy" id="1314669"/>
    <lineage>
        <taxon>Eukaryota</taxon>
        <taxon>Fungi</taxon>
        <taxon>Dikarya</taxon>
        <taxon>Ascomycota</taxon>
        <taxon>Pezizomycotina</taxon>
        <taxon>Dothideomycetes</taxon>
        <taxon>Dothideomycetidae</taxon>
        <taxon>Capnodiales</taxon>
        <taxon>Capnodiaceae</taxon>
        <taxon>Polychaeton</taxon>
    </lineage>
</organism>
<dbReference type="OrthoDB" id="193467at2759"/>
<evidence type="ECO:0000313" key="9">
    <source>
        <dbReference type="Proteomes" id="UP000799441"/>
    </source>
</evidence>
<keyword evidence="5" id="KW-0012">Acyltransferase</keyword>
<gene>
    <name evidence="8" type="ORF">K431DRAFT_294076</name>
</gene>
<sequence length="320" mass="36277">MPWRYLFDPENSRWSLGSYDICFKNGERSLLSAFFSYGNTLPMHRGAYSKHGGLFQATMTQAIKLLSDPHAPKAIPPSGPVASEPVRDNSLSPANLPISDPFSSSALTYTTTGLDSFPVPSYYTSRRFNWVHIFPEGKTHQHPDKFMRYFKWGVARLILESDPCPDVLAIWIDGPQEVMSEDRTWPRPMPRAGKHIAVTFGECVDTESLFGEYRRRWQALKEEAARRRLQQSSSGSAGAPHVEEEEIGVLRDDFLRYSPEAEQLRVEVTLAVRKEVLKVRRSTGLSDEDPKAGLAETWREEGSRNRREGHMEDGSIVKDT</sequence>
<evidence type="ECO:0000313" key="8">
    <source>
        <dbReference type="EMBL" id="KAF2721723.1"/>
    </source>
</evidence>
<keyword evidence="3" id="KW-0443">Lipid metabolism</keyword>